<keyword evidence="2" id="KW-1185">Reference proteome</keyword>
<sequence length="94" mass="11040">MKEKEFTQMMQNSERFKISSFETDRSQEKINILANSYVYSFSEPYFSVVSGKDPKAFREAILRRINTEQIMGVKLINIMETNHSIDLSMIKADY</sequence>
<evidence type="ECO:0000313" key="1">
    <source>
        <dbReference type="EMBL" id="REI42406.1"/>
    </source>
</evidence>
<proteinExistence type="predicted"/>
<organism evidence="1 2">
    <name type="scientific">Psychrilyobacter piezotolerans</name>
    <dbReference type="NCBI Taxonomy" id="2293438"/>
    <lineage>
        <taxon>Bacteria</taxon>
        <taxon>Fusobacteriati</taxon>
        <taxon>Fusobacteriota</taxon>
        <taxon>Fusobacteriia</taxon>
        <taxon>Fusobacteriales</taxon>
        <taxon>Fusobacteriaceae</taxon>
        <taxon>Psychrilyobacter</taxon>
    </lineage>
</organism>
<accession>A0ABX9KJK3</accession>
<dbReference type="Proteomes" id="UP000263486">
    <property type="component" value="Unassembled WGS sequence"/>
</dbReference>
<comment type="caution">
    <text evidence="1">The sequence shown here is derived from an EMBL/GenBank/DDBJ whole genome shotgun (WGS) entry which is preliminary data.</text>
</comment>
<gene>
    <name evidence="1" type="ORF">DYH56_03375</name>
</gene>
<dbReference type="EMBL" id="QUAJ01000004">
    <property type="protein sequence ID" value="REI42406.1"/>
    <property type="molecule type" value="Genomic_DNA"/>
</dbReference>
<dbReference type="RefSeq" id="WP_114641447.1">
    <property type="nucleotide sequence ID" value="NZ_QUAJ01000004.1"/>
</dbReference>
<evidence type="ECO:0000313" key="2">
    <source>
        <dbReference type="Proteomes" id="UP000263486"/>
    </source>
</evidence>
<name>A0ABX9KJK3_9FUSO</name>
<reference evidence="1 2" key="1">
    <citation type="submission" date="2018-08" db="EMBL/GenBank/DDBJ databases">
        <title>Draft genome sequence of Psychrilyobacter sp. strain SD5 isolated from Black Sea water.</title>
        <authorList>
            <person name="Yadav S."/>
            <person name="Villanueva L."/>
            <person name="Damste J.S.S."/>
        </authorList>
    </citation>
    <scope>NUCLEOTIDE SEQUENCE [LARGE SCALE GENOMIC DNA]</scope>
    <source>
        <strain evidence="1 2">SD5</strain>
    </source>
</reference>
<protein>
    <submittedName>
        <fullName evidence="1">Uncharacterized protein</fullName>
    </submittedName>
</protein>